<dbReference type="InterPro" id="IPR050272">
    <property type="entry name" value="Isochorismatase-like_hydrls"/>
</dbReference>
<dbReference type="Gene3D" id="3.40.50.850">
    <property type="entry name" value="Isochorismatase-like"/>
    <property type="match status" value="1"/>
</dbReference>
<sequence length="199" mass="21271">MSTFDFTKSAIVLLDCLEGVAAGQFGQGQPEDRAQFVDSLTELLDTAERAQIPVIRVDVQFRAGHPEVSPTNAYFSAAKAAGRLVEGTEPTEPLAELQDRLDAFPRAIKRRIGGFAGSDLPQLLAGVECNGIILGGLITRGAVLSTATEAADRDYRVAVLTDCSYDPDPEVHEVLTSKVLPIRAELLTVSDIDAACVRS</sequence>
<dbReference type="RefSeq" id="WP_330134236.1">
    <property type="nucleotide sequence ID" value="NZ_JAUTXY010000006.1"/>
</dbReference>
<keyword evidence="1" id="KW-0378">Hydrolase</keyword>
<dbReference type="InterPro" id="IPR036380">
    <property type="entry name" value="Isochorismatase-like_sf"/>
</dbReference>
<dbReference type="EMBL" id="JAUTXY010000006">
    <property type="protein sequence ID" value="MEE2059008.1"/>
    <property type="molecule type" value="Genomic_DNA"/>
</dbReference>
<keyword evidence="4" id="KW-1185">Reference proteome</keyword>
<accession>A0ABU7LBT7</accession>
<proteinExistence type="predicted"/>
<dbReference type="PANTHER" id="PTHR43540:SF1">
    <property type="entry name" value="ISOCHORISMATASE HYDROLASE"/>
    <property type="match status" value="1"/>
</dbReference>
<protein>
    <submittedName>
        <fullName evidence="3">Isochorismatase family protein</fullName>
    </submittedName>
</protein>
<evidence type="ECO:0000313" key="3">
    <source>
        <dbReference type="EMBL" id="MEE2059008.1"/>
    </source>
</evidence>
<reference evidence="3 4" key="1">
    <citation type="submission" date="2023-07" db="EMBL/GenBank/DDBJ databases">
        <authorList>
            <person name="Girao M."/>
            <person name="Carvalho M.F."/>
        </authorList>
    </citation>
    <scope>NUCLEOTIDE SEQUENCE [LARGE SCALE GENOMIC DNA]</scope>
    <source>
        <strain evidence="3 4">YIM65754</strain>
    </source>
</reference>
<dbReference type="Pfam" id="PF00857">
    <property type="entry name" value="Isochorismatase"/>
    <property type="match status" value="1"/>
</dbReference>
<organism evidence="3 4">
    <name type="scientific">Rhodococcus artemisiae</name>
    <dbReference type="NCBI Taxonomy" id="714159"/>
    <lineage>
        <taxon>Bacteria</taxon>
        <taxon>Bacillati</taxon>
        <taxon>Actinomycetota</taxon>
        <taxon>Actinomycetes</taxon>
        <taxon>Mycobacteriales</taxon>
        <taxon>Nocardiaceae</taxon>
        <taxon>Rhodococcus</taxon>
    </lineage>
</organism>
<name>A0ABU7LBT7_9NOCA</name>
<feature type="domain" description="Isochorismatase-like" evidence="2">
    <location>
        <begin position="9"/>
        <end position="189"/>
    </location>
</feature>
<dbReference type="Proteomes" id="UP001336020">
    <property type="component" value="Unassembled WGS sequence"/>
</dbReference>
<evidence type="ECO:0000259" key="2">
    <source>
        <dbReference type="Pfam" id="PF00857"/>
    </source>
</evidence>
<evidence type="ECO:0000313" key="4">
    <source>
        <dbReference type="Proteomes" id="UP001336020"/>
    </source>
</evidence>
<dbReference type="SUPFAM" id="SSF52499">
    <property type="entry name" value="Isochorismatase-like hydrolases"/>
    <property type="match status" value="1"/>
</dbReference>
<dbReference type="CDD" id="cd00431">
    <property type="entry name" value="cysteine_hydrolases"/>
    <property type="match status" value="1"/>
</dbReference>
<gene>
    <name evidence="3" type="ORF">Q7514_15915</name>
</gene>
<comment type="caution">
    <text evidence="3">The sequence shown here is derived from an EMBL/GenBank/DDBJ whole genome shotgun (WGS) entry which is preliminary data.</text>
</comment>
<dbReference type="PANTHER" id="PTHR43540">
    <property type="entry name" value="PEROXYUREIDOACRYLATE/UREIDOACRYLATE AMIDOHYDROLASE-RELATED"/>
    <property type="match status" value="1"/>
</dbReference>
<evidence type="ECO:0000256" key="1">
    <source>
        <dbReference type="ARBA" id="ARBA00022801"/>
    </source>
</evidence>
<dbReference type="InterPro" id="IPR000868">
    <property type="entry name" value="Isochorismatase-like_dom"/>
</dbReference>